<evidence type="ECO:0000259" key="4">
    <source>
        <dbReference type="PROSITE" id="PS50405"/>
    </source>
</evidence>
<dbReference type="InterPro" id="IPR040079">
    <property type="entry name" value="Glutathione_S-Trfase"/>
</dbReference>
<dbReference type="Pfam" id="PF00043">
    <property type="entry name" value="GST_C"/>
    <property type="match status" value="1"/>
</dbReference>
<dbReference type="SUPFAM" id="SSF47616">
    <property type="entry name" value="GST C-terminal domain-like"/>
    <property type="match status" value="1"/>
</dbReference>
<dbReference type="VEuPathDB" id="AmoebaDB:DICPUDRAFT_96918"/>
<comment type="similarity">
    <text evidence="1 2">Belongs to the GST superfamily.</text>
</comment>
<reference evidence="6" key="1">
    <citation type="journal article" date="2011" name="Genome Biol.">
        <title>Comparative genomics of the social amoebae Dictyostelium discoideum and Dictyostelium purpureum.</title>
        <authorList>
            <consortium name="US DOE Joint Genome Institute (JGI-PGF)"/>
            <person name="Sucgang R."/>
            <person name="Kuo A."/>
            <person name="Tian X."/>
            <person name="Salerno W."/>
            <person name="Parikh A."/>
            <person name="Feasley C.L."/>
            <person name="Dalin E."/>
            <person name="Tu H."/>
            <person name="Huang E."/>
            <person name="Barry K."/>
            <person name="Lindquist E."/>
            <person name="Shapiro H."/>
            <person name="Bruce D."/>
            <person name="Schmutz J."/>
            <person name="Salamov A."/>
            <person name="Fey P."/>
            <person name="Gaudet P."/>
            <person name="Anjard C."/>
            <person name="Babu M.M."/>
            <person name="Basu S."/>
            <person name="Bushmanova Y."/>
            <person name="van der Wel H."/>
            <person name="Katoh-Kurasawa M."/>
            <person name="Dinh C."/>
            <person name="Coutinho P.M."/>
            <person name="Saito T."/>
            <person name="Elias M."/>
            <person name="Schaap P."/>
            <person name="Kay R.R."/>
            <person name="Henrissat B."/>
            <person name="Eichinger L."/>
            <person name="Rivero F."/>
            <person name="Putnam N.H."/>
            <person name="West C.M."/>
            <person name="Loomis W.F."/>
            <person name="Chisholm R.L."/>
            <person name="Shaulsky G."/>
            <person name="Strassmann J.E."/>
            <person name="Queller D.C."/>
            <person name="Kuspa A."/>
            <person name="Grigoriev I.V."/>
        </authorList>
    </citation>
    <scope>NUCLEOTIDE SEQUENCE [LARGE SCALE GENOMIC DNA]</scope>
    <source>
        <strain evidence="6">QSDP1</strain>
    </source>
</reference>
<feature type="domain" description="GST C-terminal" evidence="4">
    <location>
        <begin position="99"/>
        <end position="219"/>
    </location>
</feature>
<dbReference type="InterPro" id="IPR010987">
    <property type="entry name" value="Glutathione-S-Trfase_C-like"/>
</dbReference>
<dbReference type="PANTHER" id="PTHR44051">
    <property type="entry name" value="GLUTATHIONE S-TRANSFERASE-RELATED"/>
    <property type="match status" value="1"/>
</dbReference>
<dbReference type="PROSITE" id="PS50405">
    <property type="entry name" value="GST_CTER"/>
    <property type="match status" value="1"/>
</dbReference>
<dbReference type="Gene3D" id="3.40.30.10">
    <property type="entry name" value="Glutaredoxin"/>
    <property type="match status" value="1"/>
</dbReference>
<dbReference type="EMBL" id="GL870976">
    <property type="protein sequence ID" value="EGC38459.1"/>
    <property type="molecule type" value="Genomic_DNA"/>
</dbReference>
<dbReference type="SFLD" id="SFLDS00019">
    <property type="entry name" value="Glutathione_Transferase_(cytos"/>
    <property type="match status" value="1"/>
</dbReference>
<dbReference type="InParanoid" id="F0ZC95"/>
<evidence type="ECO:0000259" key="3">
    <source>
        <dbReference type="PROSITE" id="PS50404"/>
    </source>
</evidence>
<gene>
    <name evidence="5" type="ORF">DICPUDRAFT_96918</name>
</gene>
<dbReference type="AlphaFoldDB" id="F0ZC95"/>
<dbReference type="GO" id="GO:0004364">
    <property type="term" value="F:glutathione transferase activity"/>
    <property type="evidence" value="ECO:0000318"/>
    <property type="project" value="GO_Central"/>
</dbReference>
<feature type="domain" description="GST N-terminal" evidence="3">
    <location>
        <begin position="7"/>
        <end position="97"/>
    </location>
</feature>
<accession>F0ZC95</accession>
<dbReference type="InterPro" id="IPR036282">
    <property type="entry name" value="Glutathione-S-Trfase_C_sf"/>
</dbReference>
<evidence type="ECO:0000256" key="2">
    <source>
        <dbReference type="RuleBase" id="RU003494"/>
    </source>
</evidence>
<dbReference type="PANTHER" id="PTHR44051:SF16">
    <property type="entry name" value="GLUTATHIONE S-TRANSFERASE-RELATED"/>
    <property type="match status" value="1"/>
</dbReference>
<dbReference type="Pfam" id="PF02798">
    <property type="entry name" value="GST_N"/>
    <property type="match status" value="1"/>
</dbReference>
<dbReference type="OrthoDB" id="249703at2759"/>
<dbReference type="SFLD" id="SFLDG00358">
    <property type="entry name" value="Main_(cytGST)"/>
    <property type="match status" value="1"/>
</dbReference>
<sequence length="231" mass="26938">MQLNNNNHFDFVYYGHHSNPHINKIKLIFEELKSLGVTWDFREINTVKQENYSDEFIEQNPNKKIPALVDNTFEEPFFIFESGSVLIYLSQKYSKFLPDFRINSGVNTWTVYQVANLGSSLSRYTPSSNEFSQKQPQQLDSEVERVLKLLDERLAVNQYIGGKDYSIADIATAGWLLYLNHMPLFNCTRDSHKNIFKWLELINQRESVQKVSSQIKDSLISFNLIPTIRSL</sequence>
<evidence type="ECO:0000313" key="5">
    <source>
        <dbReference type="EMBL" id="EGC38459.1"/>
    </source>
</evidence>
<dbReference type="STRING" id="5786.F0ZC95"/>
<dbReference type="Proteomes" id="UP000001064">
    <property type="component" value="Unassembled WGS sequence"/>
</dbReference>
<evidence type="ECO:0000313" key="6">
    <source>
        <dbReference type="Proteomes" id="UP000001064"/>
    </source>
</evidence>
<keyword evidence="6" id="KW-1185">Reference proteome</keyword>
<dbReference type="RefSeq" id="XP_003285017.1">
    <property type="nucleotide sequence ID" value="XM_003284969.1"/>
</dbReference>
<dbReference type="eggNOG" id="KOG0867">
    <property type="taxonomic scope" value="Eukaryota"/>
</dbReference>
<name>F0ZC95_DICPU</name>
<protein>
    <recommendedName>
        <fullName evidence="7">Glutathione S-transferase</fullName>
    </recommendedName>
</protein>
<dbReference type="KEGG" id="dpp:DICPUDRAFT_96918"/>
<dbReference type="Gene3D" id="1.20.1050.10">
    <property type="match status" value="1"/>
</dbReference>
<dbReference type="GO" id="GO:0005737">
    <property type="term" value="C:cytoplasm"/>
    <property type="evidence" value="ECO:0000318"/>
    <property type="project" value="GO_Central"/>
</dbReference>
<dbReference type="InterPro" id="IPR004046">
    <property type="entry name" value="GST_C"/>
</dbReference>
<evidence type="ECO:0008006" key="7">
    <source>
        <dbReference type="Google" id="ProtNLM"/>
    </source>
</evidence>
<organism evidence="5 6">
    <name type="scientific">Dictyostelium purpureum</name>
    <name type="common">Slime mold</name>
    <dbReference type="NCBI Taxonomy" id="5786"/>
    <lineage>
        <taxon>Eukaryota</taxon>
        <taxon>Amoebozoa</taxon>
        <taxon>Evosea</taxon>
        <taxon>Eumycetozoa</taxon>
        <taxon>Dictyostelia</taxon>
        <taxon>Dictyosteliales</taxon>
        <taxon>Dictyosteliaceae</taxon>
        <taxon>Dictyostelium</taxon>
    </lineage>
</organism>
<dbReference type="OMA" id="GHSGAEY"/>
<dbReference type="InterPro" id="IPR036249">
    <property type="entry name" value="Thioredoxin-like_sf"/>
</dbReference>
<proteinExistence type="inferred from homology"/>
<dbReference type="InterPro" id="IPR004045">
    <property type="entry name" value="Glutathione_S-Trfase_N"/>
</dbReference>
<evidence type="ECO:0000256" key="1">
    <source>
        <dbReference type="ARBA" id="ARBA00007409"/>
    </source>
</evidence>
<dbReference type="GeneID" id="10502105"/>
<dbReference type="SUPFAM" id="SSF52833">
    <property type="entry name" value="Thioredoxin-like"/>
    <property type="match status" value="1"/>
</dbReference>
<dbReference type="PROSITE" id="PS50404">
    <property type="entry name" value="GST_NTER"/>
    <property type="match status" value="1"/>
</dbReference>